<sequence length="249" mass="27404">MLHNEAYSKVSNSQQDALIVGNPIMPTIKLPAIDESRQEYSEIRNIKPQKLGQLKGTENEAREIAKIYQTEPLIGKDATGEVVLKKMQSADIIHLATHGFYTSMGNTVLALTPSRPSCVGDGPMDCDFYNLEDGFLVSSSIFNPKTTFKAQLIVLSACETGLSGLGDSSFINEFMKNGVPSIVVSLWKIPDSPSDELMINFHKNLQNDPDKAKALRQAMLNTMKKHENPGLWSAFVLFGEAEKPTNALD</sequence>
<feature type="domain" description="CHAT" evidence="1">
    <location>
        <begin position="11"/>
        <end position="240"/>
    </location>
</feature>
<proteinExistence type="predicted"/>
<dbReference type="InterPro" id="IPR024983">
    <property type="entry name" value="CHAT_dom"/>
</dbReference>
<dbReference type="EMBL" id="CAIL01000046">
    <property type="protein sequence ID" value="CCI12527.1"/>
    <property type="molecule type" value="Genomic_DNA"/>
</dbReference>
<dbReference type="Pfam" id="PF12770">
    <property type="entry name" value="CHAT"/>
    <property type="match status" value="1"/>
</dbReference>
<accession>I4GRV3</accession>
<comment type="caution">
    <text evidence="2">The sequence shown here is derived from an EMBL/GenBank/DDBJ whole genome shotgun (WGS) entry which is preliminary data.</text>
</comment>
<organism evidence="2 3">
    <name type="scientific">Microcystis aeruginosa PCC 9806</name>
    <dbReference type="NCBI Taxonomy" id="1160282"/>
    <lineage>
        <taxon>Bacteria</taxon>
        <taxon>Bacillati</taxon>
        <taxon>Cyanobacteriota</taxon>
        <taxon>Cyanophyceae</taxon>
        <taxon>Oscillatoriophycideae</taxon>
        <taxon>Chroococcales</taxon>
        <taxon>Microcystaceae</taxon>
        <taxon>Microcystis</taxon>
    </lineage>
</organism>
<dbReference type="AlphaFoldDB" id="I4GRV3"/>
<dbReference type="HOGENOM" id="CLU_068618_1_0_3"/>
<evidence type="ECO:0000313" key="3">
    <source>
        <dbReference type="Proteomes" id="UP000003273"/>
    </source>
</evidence>
<evidence type="ECO:0000313" key="2">
    <source>
        <dbReference type="EMBL" id="CCI12527.1"/>
    </source>
</evidence>
<dbReference type="Proteomes" id="UP000003273">
    <property type="component" value="Unassembled WGS sequence"/>
</dbReference>
<protein>
    <recommendedName>
        <fullName evidence="1">CHAT domain-containing protein</fullName>
    </recommendedName>
</protein>
<evidence type="ECO:0000259" key="1">
    <source>
        <dbReference type="Pfam" id="PF12770"/>
    </source>
</evidence>
<gene>
    <name evidence="2" type="ORF">MICAE_140008</name>
</gene>
<reference evidence="2 3" key="1">
    <citation type="submission" date="2012-04" db="EMBL/GenBank/DDBJ databases">
        <authorList>
            <person name="Genoscope - CEA"/>
        </authorList>
    </citation>
    <scope>NUCLEOTIDE SEQUENCE [LARGE SCALE GENOMIC DNA]</scope>
    <source>
        <strain evidence="2 3">9806</strain>
    </source>
</reference>
<name>I4GRV3_MICAE</name>